<dbReference type="InterPro" id="IPR045274">
    <property type="entry name" value="WAK-like"/>
</dbReference>
<dbReference type="InterPro" id="IPR001245">
    <property type="entry name" value="Ser-Thr/Tyr_kinase_cat_dom"/>
</dbReference>
<dbReference type="AlphaFoldDB" id="A0A151RSY5"/>
<keyword evidence="6" id="KW-0732">Signal</keyword>
<evidence type="ECO:0000256" key="2">
    <source>
        <dbReference type="ARBA" id="ARBA00012513"/>
    </source>
</evidence>
<comment type="subcellular location">
    <subcellularLocation>
        <location evidence="1">Membrane</location>
        <topology evidence="1">Single-pass type I membrane protein</topology>
    </subcellularLocation>
</comment>
<evidence type="ECO:0000313" key="17">
    <source>
        <dbReference type="EMBL" id="KYP45664.1"/>
    </source>
</evidence>
<dbReference type="SUPFAM" id="SSF56112">
    <property type="entry name" value="Protein kinase-like (PK-like)"/>
    <property type="match status" value="1"/>
</dbReference>
<dbReference type="EC" id="2.7.11.1" evidence="2"/>
<keyword evidence="5" id="KW-0812">Transmembrane</keyword>
<evidence type="ECO:0000256" key="14">
    <source>
        <dbReference type="PROSITE-ProRule" id="PRU10141"/>
    </source>
</evidence>
<keyword evidence="18" id="KW-1185">Reference proteome</keyword>
<sequence>MVVDWTVGRNQCEDFQNGSGKSVCRSNSYCDDNGISYGYRCRCNKGYDGNPYHPNGCQGNLLNKEKNSFGKIYGGFILQQRLSTQQDNPQIAQIFTAEELNKATNNYDESLIIGKGGYGTVFKGILANNKVVAIKMSKIVDQGQVEQFINEVVILSQINHRNVVKLIGCCLDTEVPLLVYEFVNNGTLYHHLHDENKASIVPWKCRLRIAKETAKALSYLHSDACTSIIHRDVKSANILLDDNYTAKVSDFGASRLVPVDQAELATLVQGTLGQKALSFQWSEDERNLAMLFLSNLQNKRLFKILEFGLMTKENKKEINEVAILASKCLKLKAEKRPSMKEVEMELEEIWVRGKHPSTDTNLDLEESQCLHGNSSSDGSSWYDNIMGQVRIVFMLHVDYGMITCYMFK</sequence>
<evidence type="ECO:0000259" key="16">
    <source>
        <dbReference type="PROSITE" id="PS50011"/>
    </source>
</evidence>
<dbReference type="SMART" id="SM00220">
    <property type="entry name" value="S_TKc"/>
    <property type="match status" value="1"/>
</dbReference>
<proteinExistence type="inferred from homology"/>
<dbReference type="PROSITE" id="PS50011">
    <property type="entry name" value="PROTEIN_KINASE_DOM"/>
    <property type="match status" value="1"/>
</dbReference>
<evidence type="ECO:0000256" key="6">
    <source>
        <dbReference type="ARBA" id="ARBA00022729"/>
    </source>
</evidence>
<dbReference type="PROSITE" id="PS00108">
    <property type="entry name" value="PROTEIN_KINASE_ST"/>
    <property type="match status" value="1"/>
</dbReference>
<evidence type="ECO:0000313" key="18">
    <source>
        <dbReference type="Proteomes" id="UP000075243"/>
    </source>
</evidence>
<dbReference type="InterPro" id="IPR017441">
    <property type="entry name" value="Protein_kinase_ATP_BS"/>
</dbReference>
<dbReference type="GO" id="GO:0004674">
    <property type="term" value="F:protein serine/threonine kinase activity"/>
    <property type="evidence" value="ECO:0007669"/>
    <property type="project" value="UniProtKB-KW"/>
</dbReference>
<keyword evidence="7 14" id="KW-0547">Nucleotide-binding</keyword>
<keyword evidence="3 15" id="KW-0723">Serine/threonine-protein kinase</keyword>
<dbReference type="PANTHER" id="PTHR27005">
    <property type="entry name" value="WALL-ASSOCIATED RECEPTOR KINASE-LIKE 21"/>
    <property type="match status" value="1"/>
</dbReference>
<dbReference type="Gene3D" id="3.30.200.20">
    <property type="entry name" value="Phosphorylase Kinase, domain 1"/>
    <property type="match status" value="1"/>
</dbReference>
<dbReference type="OMA" id="SWALTMD"/>
<dbReference type="Pfam" id="PF07714">
    <property type="entry name" value="PK_Tyr_Ser-Thr"/>
    <property type="match status" value="1"/>
</dbReference>
<evidence type="ECO:0000256" key="3">
    <source>
        <dbReference type="ARBA" id="ARBA00022527"/>
    </source>
</evidence>
<reference evidence="17" key="1">
    <citation type="journal article" date="2012" name="Nat. Biotechnol.">
        <title>Draft genome sequence of pigeonpea (Cajanus cajan), an orphan legume crop of resource-poor farmers.</title>
        <authorList>
            <person name="Varshney R.K."/>
            <person name="Chen W."/>
            <person name="Li Y."/>
            <person name="Bharti A.K."/>
            <person name="Saxena R.K."/>
            <person name="Schlueter J.A."/>
            <person name="Donoghue M.T."/>
            <person name="Azam S."/>
            <person name="Fan G."/>
            <person name="Whaley A.M."/>
            <person name="Farmer A.D."/>
            <person name="Sheridan J."/>
            <person name="Iwata A."/>
            <person name="Tuteja R."/>
            <person name="Penmetsa R.V."/>
            <person name="Wu W."/>
            <person name="Upadhyaya H.D."/>
            <person name="Yang S.P."/>
            <person name="Shah T."/>
            <person name="Saxena K.B."/>
            <person name="Michael T."/>
            <person name="McCombie W.R."/>
            <person name="Yang B."/>
            <person name="Zhang G."/>
            <person name="Yang H."/>
            <person name="Wang J."/>
            <person name="Spillane C."/>
            <person name="Cook D.R."/>
            <person name="May G.D."/>
            <person name="Xu X."/>
            <person name="Jackson S.A."/>
        </authorList>
    </citation>
    <scope>NUCLEOTIDE SEQUENCE [LARGE SCALE GENOMIC DNA]</scope>
</reference>
<keyword evidence="10" id="KW-1133">Transmembrane helix</keyword>
<keyword evidence="8 17" id="KW-0418">Kinase</keyword>
<dbReference type="InterPro" id="IPR011009">
    <property type="entry name" value="Kinase-like_dom_sf"/>
</dbReference>
<evidence type="ECO:0000256" key="10">
    <source>
        <dbReference type="ARBA" id="ARBA00022989"/>
    </source>
</evidence>
<evidence type="ECO:0000256" key="8">
    <source>
        <dbReference type="ARBA" id="ARBA00022777"/>
    </source>
</evidence>
<protein>
    <recommendedName>
        <fullName evidence="2">non-specific serine/threonine protein kinase</fullName>
        <ecNumber evidence="2">2.7.11.1</ecNumber>
    </recommendedName>
</protein>
<evidence type="ECO:0000256" key="13">
    <source>
        <dbReference type="ARBA" id="ARBA00048679"/>
    </source>
</evidence>
<evidence type="ECO:0000256" key="15">
    <source>
        <dbReference type="RuleBase" id="RU000304"/>
    </source>
</evidence>
<evidence type="ECO:0000256" key="5">
    <source>
        <dbReference type="ARBA" id="ARBA00022692"/>
    </source>
</evidence>
<accession>A0A151RSY5</accession>
<dbReference type="PROSITE" id="PS00107">
    <property type="entry name" value="PROTEIN_KINASE_ATP"/>
    <property type="match status" value="1"/>
</dbReference>
<evidence type="ECO:0000256" key="11">
    <source>
        <dbReference type="ARBA" id="ARBA00023136"/>
    </source>
</evidence>
<keyword evidence="11" id="KW-0472">Membrane</keyword>
<feature type="binding site" evidence="14">
    <location>
        <position position="135"/>
    </location>
    <ligand>
        <name>ATP</name>
        <dbReference type="ChEBI" id="CHEBI:30616"/>
    </ligand>
</feature>
<comment type="catalytic activity">
    <reaction evidence="12">
        <text>L-threonyl-[protein] + ATP = O-phospho-L-threonyl-[protein] + ADP + H(+)</text>
        <dbReference type="Rhea" id="RHEA:46608"/>
        <dbReference type="Rhea" id="RHEA-COMP:11060"/>
        <dbReference type="Rhea" id="RHEA-COMP:11605"/>
        <dbReference type="ChEBI" id="CHEBI:15378"/>
        <dbReference type="ChEBI" id="CHEBI:30013"/>
        <dbReference type="ChEBI" id="CHEBI:30616"/>
        <dbReference type="ChEBI" id="CHEBI:61977"/>
        <dbReference type="ChEBI" id="CHEBI:456216"/>
        <dbReference type="EC" id="2.7.11.1"/>
    </reaction>
</comment>
<dbReference type="InterPro" id="IPR000719">
    <property type="entry name" value="Prot_kinase_dom"/>
</dbReference>
<feature type="domain" description="Protein kinase" evidence="16">
    <location>
        <begin position="107"/>
        <end position="351"/>
    </location>
</feature>
<evidence type="ECO:0000256" key="4">
    <source>
        <dbReference type="ARBA" id="ARBA00022679"/>
    </source>
</evidence>
<evidence type="ECO:0000256" key="9">
    <source>
        <dbReference type="ARBA" id="ARBA00022840"/>
    </source>
</evidence>
<dbReference type="GO" id="GO:0005886">
    <property type="term" value="C:plasma membrane"/>
    <property type="evidence" value="ECO:0007669"/>
    <property type="project" value="TreeGrafter"/>
</dbReference>
<comment type="catalytic activity">
    <reaction evidence="13">
        <text>L-seryl-[protein] + ATP = O-phospho-L-seryl-[protein] + ADP + H(+)</text>
        <dbReference type="Rhea" id="RHEA:17989"/>
        <dbReference type="Rhea" id="RHEA-COMP:9863"/>
        <dbReference type="Rhea" id="RHEA-COMP:11604"/>
        <dbReference type="ChEBI" id="CHEBI:15378"/>
        <dbReference type="ChEBI" id="CHEBI:29999"/>
        <dbReference type="ChEBI" id="CHEBI:30616"/>
        <dbReference type="ChEBI" id="CHEBI:83421"/>
        <dbReference type="ChEBI" id="CHEBI:456216"/>
        <dbReference type="EC" id="2.7.11.1"/>
    </reaction>
</comment>
<gene>
    <name evidence="17" type="ORF">KK1_032779</name>
</gene>
<dbReference type="Gramene" id="C.cajan_29857.t">
    <property type="protein sequence ID" value="C.cajan_29857.t"/>
    <property type="gene ID" value="C.cajan_29857"/>
</dbReference>
<dbReference type="EMBL" id="KQ483583">
    <property type="protein sequence ID" value="KYP45664.1"/>
    <property type="molecule type" value="Genomic_DNA"/>
</dbReference>
<organism evidence="17 18">
    <name type="scientific">Cajanus cajan</name>
    <name type="common">Pigeon pea</name>
    <name type="synonym">Cajanus indicus</name>
    <dbReference type="NCBI Taxonomy" id="3821"/>
    <lineage>
        <taxon>Eukaryota</taxon>
        <taxon>Viridiplantae</taxon>
        <taxon>Streptophyta</taxon>
        <taxon>Embryophyta</taxon>
        <taxon>Tracheophyta</taxon>
        <taxon>Spermatophyta</taxon>
        <taxon>Magnoliopsida</taxon>
        <taxon>eudicotyledons</taxon>
        <taxon>Gunneridae</taxon>
        <taxon>Pentapetalae</taxon>
        <taxon>rosids</taxon>
        <taxon>fabids</taxon>
        <taxon>Fabales</taxon>
        <taxon>Fabaceae</taxon>
        <taxon>Papilionoideae</taxon>
        <taxon>50 kb inversion clade</taxon>
        <taxon>NPAAA clade</taxon>
        <taxon>indigoferoid/millettioid clade</taxon>
        <taxon>Phaseoleae</taxon>
        <taxon>Cajanus</taxon>
    </lineage>
</organism>
<dbReference type="Proteomes" id="UP000075243">
    <property type="component" value="Unassembled WGS sequence"/>
</dbReference>
<dbReference type="Gene3D" id="1.10.510.10">
    <property type="entry name" value="Transferase(Phosphotransferase) domain 1"/>
    <property type="match status" value="2"/>
</dbReference>
<evidence type="ECO:0000256" key="7">
    <source>
        <dbReference type="ARBA" id="ARBA00022741"/>
    </source>
</evidence>
<keyword evidence="9 14" id="KW-0067">ATP-binding</keyword>
<dbReference type="FunFam" id="1.10.510.10:FF:001023">
    <property type="entry name" value="Os07g0541700 protein"/>
    <property type="match status" value="1"/>
</dbReference>
<dbReference type="GO" id="GO:0007166">
    <property type="term" value="P:cell surface receptor signaling pathway"/>
    <property type="evidence" value="ECO:0007669"/>
    <property type="project" value="InterPro"/>
</dbReference>
<keyword evidence="4" id="KW-0808">Transferase</keyword>
<keyword evidence="17" id="KW-0675">Receptor</keyword>
<dbReference type="GO" id="GO:0005524">
    <property type="term" value="F:ATP binding"/>
    <property type="evidence" value="ECO:0007669"/>
    <property type="project" value="UniProtKB-UniRule"/>
</dbReference>
<comment type="similarity">
    <text evidence="15">Belongs to the protein kinase superfamily.</text>
</comment>
<dbReference type="InterPro" id="IPR008271">
    <property type="entry name" value="Ser/Thr_kinase_AS"/>
</dbReference>
<evidence type="ECO:0000256" key="12">
    <source>
        <dbReference type="ARBA" id="ARBA00047899"/>
    </source>
</evidence>
<dbReference type="PANTHER" id="PTHR27005:SF470">
    <property type="entry name" value="ASSOCIATED KINASE-LIKE PROTEIN, PUTATIVE-RELATED"/>
    <property type="match status" value="1"/>
</dbReference>
<name>A0A151RSY5_CAJCA</name>
<dbReference type="FunFam" id="3.30.200.20:FF:000043">
    <property type="entry name" value="Wall-associated receptor kinase 2"/>
    <property type="match status" value="1"/>
</dbReference>
<evidence type="ECO:0000256" key="1">
    <source>
        <dbReference type="ARBA" id="ARBA00004479"/>
    </source>
</evidence>